<accession>A0A2A2FGR0</accession>
<keyword evidence="1" id="KW-1133">Transmembrane helix</keyword>
<reference evidence="3 4" key="1">
    <citation type="submission" date="2017-08" db="EMBL/GenBank/DDBJ databases">
        <title>The strain WRN001 was isolated from Binhai saline alkaline soil, Tianjin, China.</title>
        <authorList>
            <person name="Liu D."/>
            <person name="Zhang G."/>
        </authorList>
    </citation>
    <scope>NUCLEOTIDE SEQUENCE [LARGE SCALE GENOMIC DNA]</scope>
    <source>
        <strain evidence="3 4">WN019</strain>
    </source>
</reference>
<dbReference type="OrthoDB" id="214676at2157"/>
<dbReference type="RefSeq" id="WP_095637003.1">
    <property type="nucleotide sequence ID" value="NZ_NSKC01000004.1"/>
</dbReference>
<protein>
    <recommendedName>
        <fullName evidence="2">DUF8107 domain-containing protein</fullName>
    </recommendedName>
</protein>
<feature type="transmembrane region" description="Helical" evidence="1">
    <location>
        <begin position="53"/>
        <end position="75"/>
    </location>
</feature>
<sequence>MSEEDGAPGDDEGIRAGVEESTGDPRVVLAMNAVLSAWFAWVVVWGLDFLGFITLTLQNVATLALILFALTYVAVLR</sequence>
<dbReference type="AlphaFoldDB" id="A0A2A2FGR0"/>
<gene>
    <name evidence="3" type="ORF">CK500_09570</name>
</gene>
<dbReference type="InterPro" id="IPR058420">
    <property type="entry name" value="DUF8107"/>
</dbReference>
<keyword evidence="1" id="KW-0472">Membrane</keyword>
<dbReference type="Proteomes" id="UP000218083">
    <property type="component" value="Unassembled WGS sequence"/>
</dbReference>
<proteinExistence type="predicted"/>
<evidence type="ECO:0000313" key="4">
    <source>
        <dbReference type="Proteomes" id="UP000218083"/>
    </source>
</evidence>
<comment type="caution">
    <text evidence="3">The sequence shown here is derived from an EMBL/GenBank/DDBJ whole genome shotgun (WGS) entry which is preliminary data.</text>
</comment>
<evidence type="ECO:0000313" key="3">
    <source>
        <dbReference type="EMBL" id="PAU83745.1"/>
    </source>
</evidence>
<evidence type="ECO:0000256" key="1">
    <source>
        <dbReference type="SAM" id="Phobius"/>
    </source>
</evidence>
<evidence type="ECO:0000259" key="2">
    <source>
        <dbReference type="Pfam" id="PF26409"/>
    </source>
</evidence>
<keyword evidence="4" id="KW-1185">Reference proteome</keyword>
<name>A0A2A2FGR0_9EURY</name>
<keyword evidence="1" id="KW-0812">Transmembrane</keyword>
<feature type="transmembrane region" description="Helical" evidence="1">
    <location>
        <begin position="27"/>
        <end position="47"/>
    </location>
</feature>
<feature type="domain" description="DUF8107" evidence="2">
    <location>
        <begin position="2"/>
        <end position="75"/>
    </location>
</feature>
<dbReference type="Pfam" id="PF26409">
    <property type="entry name" value="DUF8107"/>
    <property type="match status" value="1"/>
</dbReference>
<dbReference type="EMBL" id="NSKC01000004">
    <property type="protein sequence ID" value="PAU83745.1"/>
    <property type="molecule type" value="Genomic_DNA"/>
</dbReference>
<organism evidence="3 4">
    <name type="scientific">Halorubrum salipaludis</name>
    <dbReference type="NCBI Taxonomy" id="2032630"/>
    <lineage>
        <taxon>Archaea</taxon>
        <taxon>Methanobacteriati</taxon>
        <taxon>Methanobacteriota</taxon>
        <taxon>Stenosarchaea group</taxon>
        <taxon>Halobacteria</taxon>
        <taxon>Halobacteriales</taxon>
        <taxon>Haloferacaceae</taxon>
        <taxon>Halorubrum</taxon>
    </lineage>
</organism>